<reference evidence="2 3" key="1">
    <citation type="submission" date="2021-04" db="EMBL/GenBank/DDBJ databases">
        <title>The genome sequence of type strain Ideonella paludis KCTC 32238.</title>
        <authorList>
            <person name="Liu Y."/>
        </authorList>
    </citation>
    <scope>NUCLEOTIDE SEQUENCE [LARGE SCALE GENOMIC DNA]</scope>
    <source>
        <strain evidence="2 3">KCTC 32238</strain>
    </source>
</reference>
<proteinExistence type="predicted"/>
<keyword evidence="3" id="KW-1185">Reference proteome</keyword>
<evidence type="ECO:0000256" key="1">
    <source>
        <dbReference type="SAM" id="SignalP"/>
    </source>
</evidence>
<evidence type="ECO:0000313" key="2">
    <source>
        <dbReference type="EMBL" id="MBQ0935769.1"/>
    </source>
</evidence>
<evidence type="ECO:0000313" key="3">
    <source>
        <dbReference type="Proteomes" id="UP000672097"/>
    </source>
</evidence>
<accession>A0ABS5DX91</accession>
<keyword evidence="1" id="KW-0732">Signal</keyword>
<feature type="chain" id="PRO_5047330119" evidence="1">
    <location>
        <begin position="16"/>
        <end position="168"/>
    </location>
</feature>
<feature type="signal peptide" evidence="1">
    <location>
        <begin position="1"/>
        <end position="15"/>
    </location>
</feature>
<protein>
    <submittedName>
        <fullName evidence="2">Uncharacterized protein</fullName>
    </submittedName>
</protein>
<dbReference type="Proteomes" id="UP000672097">
    <property type="component" value="Unassembled WGS sequence"/>
</dbReference>
<name>A0ABS5DX91_9BURK</name>
<organism evidence="2 3">
    <name type="scientific">Ideonella paludis</name>
    <dbReference type="NCBI Taxonomy" id="1233411"/>
    <lineage>
        <taxon>Bacteria</taxon>
        <taxon>Pseudomonadati</taxon>
        <taxon>Pseudomonadota</taxon>
        <taxon>Betaproteobacteria</taxon>
        <taxon>Burkholderiales</taxon>
        <taxon>Sphaerotilaceae</taxon>
        <taxon>Ideonella</taxon>
    </lineage>
</organism>
<sequence>MAVLATCLLASLAQAQTYKKQTVTFNDLSATPIGLNVPAGYGGFNWGLQWYYMSTTSAETLNYLAMGTLQAGTLIQRVDRAPFYYDGATFWSRRGADANGSFYYVLYLQGKTVFDGTQSSKGRMRFTGTPRLIPTGYKGLVDGVAFVFHKDDYDHVAADDFRFRVAAP</sequence>
<gene>
    <name evidence="2" type="ORF">KAK11_10550</name>
</gene>
<comment type="caution">
    <text evidence="2">The sequence shown here is derived from an EMBL/GenBank/DDBJ whole genome shotgun (WGS) entry which is preliminary data.</text>
</comment>
<dbReference type="EMBL" id="JAGQDG010000004">
    <property type="protein sequence ID" value="MBQ0935769.1"/>
    <property type="molecule type" value="Genomic_DNA"/>
</dbReference>
<dbReference type="RefSeq" id="WP_210809048.1">
    <property type="nucleotide sequence ID" value="NZ_JAGQDG010000004.1"/>
</dbReference>